<sequence>MDGEILENYLLDCEEFENLLKDREDYFDFTESSAWDLETIPRSSIIRFDSTFNIPSEFDMLDLINQFKPMLIKSIDTNSKEESEMLKGLLGKESTKIPIFIENEHEFPNRLGFAKINSNYLCCDINGLEDFENESVTIIAKLISKKDVKNESVIVYDVMKDLFSMSRAIRRQLQSDEIEGINNISIDENFMTLEVLAIYQ</sequence>
<protein>
    <submittedName>
        <fullName evidence="1">Uncharacterized protein</fullName>
    </submittedName>
</protein>
<gene>
    <name evidence="1" type="ORF">U729_2149</name>
</gene>
<proteinExistence type="predicted"/>
<name>A0A0A7FU50_9CLOT</name>
<keyword evidence="2" id="KW-1185">Reference proteome</keyword>
<dbReference type="KEGG" id="cbv:U729_2149"/>
<dbReference type="eggNOG" id="ENOG5033PKC">
    <property type="taxonomic scope" value="Bacteria"/>
</dbReference>
<dbReference type="HOGENOM" id="CLU_091374_0_0_9"/>
<dbReference type="Proteomes" id="UP000030635">
    <property type="component" value="Chromosome"/>
</dbReference>
<dbReference type="EMBL" id="CP006905">
    <property type="protein sequence ID" value="AIY82331.1"/>
    <property type="molecule type" value="Genomic_DNA"/>
</dbReference>
<dbReference type="AlphaFoldDB" id="A0A0A7FU50"/>
<evidence type="ECO:0000313" key="2">
    <source>
        <dbReference type="Proteomes" id="UP000030635"/>
    </source>
</evidence>
<dbReference type="RefSeq" id="WP_202964490.1">
    <property type="nucleotide sequence ID" value="NZ_CP006905.1"/>
</dbReference>
<accession>A0A0A7FU50</accession>
<reference evidence="1 2" key="1">
    <citation type="journal article" date="2015" name="Infect. Genet. Evol.">
        <title>Genomic sequences of six botulinum neurotoxin-producing strains representing three clostridial species illustrate the mobility and diversity of botulinum neurotoxin genes.</title>
        <authorList>
            <person name="Smith T.J."/>
            <person name="Hill K.K."/>
            <person name="Xie G."/>
            <person name="Foley B.T."/>
            <person name="Williamson C.H."/>
            <person name="Foster J.T."/>
            <person name="Johnson S.L."/>
            <person name="Chertkov O."/>
            <person name="Teshima H."/>
            <person name="Gibbons H.S."/>
            <person name="Johnsky L.A."/>
            <person name="Karavis M.A."/>
            <person name="Smith L.A."/>
        </authorList>
    </citation>
    <scope>NUCLEOTIDE SEQUENCE [LARGE SCALE GENOMIC DNA]</scope>
    <source>
        <strain evidence="1 2">Sullivan</strain>
    </source>
</reference>
<evidence type="ECO:0000313" key="1">
    <source>
        <dbReference type="EMBL" id="AIY82331.1"/>
    </source>
</evidence>
<organism evidence="1 2">
    <name type="scientific">Clostridium baratii str. Sullivan</name>
    <dbReference type="NCBI Taxonomy" id="1415775"/>
    <lineage>
        <taxon>Bacteria</taxon>
        <taxon>Bacillati</taxon>
        <taxon>Bacillota</taxon>
        <taxon>Clostridia</taxon>
        <taxon>Eubacteriales</taxon>
        <taxon>Clostridiaceae</taxon>
        <taxon>Clostridium</taxon>
    </lineage>
</organism>